<feature type="non-terminal residue" evidence="1">
    <location>
        <position position="55"/>
    </location>
</feature>
<name>A0AAD6AC08_9TELE</name>
<proteinExistence type="predicted"/>
<evidence type="ECO:0000313" key="2">
    <source>
        <dbReference type="Proteomes" id="UP001219934"/>
    </source>
</evidence>
<reference evidence="1" key="1">
    <citation type="submission" date="2022-11" db="EMBL/GenBank/DDBJ databases">
        <title>Chromosome-level genome of Pogonophryne albipinna.</title>
        <authorList>
            <person name="Jo E."/>
        </authorList>
    </citation>
    <scope>NUCLEOTIDE SEQUENCE</scope>
    <source>
        <strain evidence="1">SGF0006</strain>
        <tissue evidence="1">Muscle</tissue>
    </source>
</reference>
<keyword evidence="2" id="KW-1185">Reference proteome</keyword>
<feature type="non-terminal residue" evidence="1">
    <location>
        <position position="1"/>
    </location>
</feature>
<dbReference type="EMBL" id="JAPTMU010000073">
    <property type="protein sequence ID" value="KAJ4922369.1"/>
    <property type="molecule type" value="Genomic_DNA"/>
</dbReference>
<organism evidence="1 2">
    <name type="scientific">Pogonophryne albipinna</name>
    <dbReference type="NCBI Taxonomy" id="1090488"/>
    <lineage>
        <taxon>Eukaryota</taxon>
        <taxon>Metazoa</taxon>
        <taxon>Chordata</taxon>
        <taxon>Craniata</taxon>
        <taxon>Vertebrata</taxon>
        <taxon>Euteleostomi</taxon>
        <taxon>Actinopterygii</taxon>
        <taxon>Neopterygii</taxon>
        <taxon>Teleostei</taxon>
        <taxon>Neoteleostei</taxon>
        <taxon>Acanthomorphata</taxon>
        <taxon>Eupercaria</taxon>
        <taxon>Perciformes</taxon>
        <taxon>Notothenioidei</taxon>
        <taxon>Pogonophryne</taxon>
    </lineage>
</organism>
<protein>
    <submittedName>
        <fullName evidence="1">Uncharacterized protein</fullName>
    </submittedName>
</protein>
<evidence type="ECO:0000313" key="1">
    <source>
        <dbReference type="EMBL" id="KAJ4922369.1"/>
    </source>
</evidence>
<dbReference type="Proteomes" id="UP001219934">
    <property type="component" value="Unassembled WGS sequence"/>
</dbReference>
<dbReference type="AlphaFoldDB" id="A0AAD6AC08"/>
<gene>
    <name evidence="1" type="ORF">JOQ06_021784</name>
</gene>
<accession>A0AAD6AC08</accession>
<comment type="caution">
    <text evidence="1">The sequence shown here is derived from an EMBL/GenBank/DDBJ whole genome shotgun (WGS) entry which is preliminary data.</text>
</comment>
<sequence>LPLGQQPAEPPTRISSCFFRGLIHQSSVAGGFEVDRPSIEMGRHQHSWPQDRSMV</sequence>